<protein>
    <recommendedName>
        <fullName evidence="4">SMP-LTD domain-containing protein</fullName>
    </recommendedName>
</protein>
<reference evidence="2" key="2">
    <citation type="submission" date="2025-09" db="UniProtKB">
        <authorList>
            <consortium name="Ensembl"/>
        </authorList>
    </citation>
    <scope>IDENTIFICATION</scope>
</reference>
<keyword evidence="3" id="KW-1185">Reference proteome</keyword>
<evidence type="ECO:0000313" key="3">
    <source>
        <dbReference type="Proteomes" id="UP000261660"/>
    </source>
</evidence>
<name>A0A3Q3FHP7_9LABR</name>
<dbReference type="GO" id="GO:0008289">
    <property type="term" value="F:lipid binding"/>
    <property type="evidence" value="ECO:0007669"/>
    <property type="project" value="TreeGrafter"/>
</dbReference>
<evidence type="ECO:0000256" key="1">
    <source>
        <dbReference type="ARBA" id="ARBA00004586"/>
    </source>
</evidence>
<comment type="subcellular location">
    <subcellularLocation>
        <location evidence="1">Endoplasmic reticulum membrane</location>
    </subcellularLocation>
</comment>
<dbReference type="InParanoid" id="A0A3Q3FHP7"/>
<proteinExistence type="predicted"/>
<accession>A0A3Q3FHP7</accession>
<sequence length="161" mass="18172">DSTEELHDLQGALKTRTLLDYSNYMTQLIVTQSCNTIPSPCNSDKGSSGTGGRSAEGQPTWVNSLVGRIFWDFLREKYWTDQVAHKIQKKLSKIKLPYFMNDLTLADLDMGTCLPQVLSTSKPTLDLVQQCPLLGRWLNCTSIKSERIARWFSKGELLILT</sequence>
<dbReference type="STRING" id="56723.ENSLBEP00000019029"/>
<evidence type="ECO:0000313" key="2">
    <source>
        <dbReference type="Ensembl" id="ENSLBEP00000019029.1"/>
    </source>
</evidence>
<dbReference type="PANTHER" id="PTHR13466:SF4">
    <property type="entry name" value="SMP-LTD DOMAIN-CONTAINING PROTEIN"/>
    <property type="match status" value="1"/>
</dbReference>
<dbReference type="CDD" id="cd21675">
    <property type="entry name" value="SMP_TEX2"/>
    <property type="match status" value="1"/>
</dbReference>
<dbReference type="GO" id="GO:0005789">
    <property type="term" value="C:endoplasmic reticulum membrane"/>
    <property type="evidence" value="ECO:0007669"/>
    <property type="project" value="UniProtKB-SubCell"/>
</dbReference>
<dbReference type="PANTHER" id="PTHR13466">
    <property type="entry name" value="TEX2 PROTEIN-RELATED"/>
    <property type="match status" value="1"/>
</dbReference>
<organism evidence="2 3">
    <name type="scientific">Labrus bergylta</name>
    <name type="common">ballan wrasse</name>
    <dbReference type="NCBI Taxonomy" id="56723"/>
    <lineage>
        <taxon>Eukaryota</taxon>
        <taxon>Metazoa</taxon>
        <taxon>Chordata</taxon>
        <taxon>Craniata</taxon>
        <taxon>Vertebrata</taxon>
        <taxon>Euteleostomi</taxon>
        <taxon>Actinopterygii</taxon>
        <taxon>Neopterygii</taxon>
        <taxon>Teleostei</taxon>
        <taxon>Neoteleostei</taxon>
        <taxon>Acanthomorphata</taxon>
        <taxon>Eupercaria</taxon>
        <taxon>Labriformes</taxon>
        <taxon>Labridae</taxon>
        <taxon>Labrus</taxon>
    </lineage>
</organism>
<dbReference type="GeneTree" id="ENSGT00940000164352"/>
<dbReference type="Proteomes" id="UP000261660">
    <property type="component" value="Unplaced"/>
</dbReference>
<reference evidence="2" key="1">
    <citation type="submission" date="2025-08" db="UniProtKB">
        <authorList>
            <consortium name="Ensembl"/>
        </authorList>
    </citation>
    <scope>IDENTIFICATION</scope>
</reference>
<dbReference type="AlphaFoldDB" id="A0A3Q3FHP7"/>
<dbReference type="Ensembl" id="ENSLBET00000020059.1">
    <property type="protein sequence ID" value="ENSLBEP00000019029.1"/>
    <property type="gene ID" value="ENSLBEG00000014627.1"/>
</dbReference>
<evidence type="ECO:0008006" key="4">
    <source>
        <dbReference type="Google" id="ProtNLM"/>
    </source>
</evidence>